<dbReference type="GO" id="GO:0043328">
    <property type="term" value="P:protein transport to vacuole involved in ubiquitin-dependent protein catabolic process via the multivesicular body sorting pathway"/>
    <property type="evidence" value="ECO:0007669"/>
    <property type="project" value="TreeGrafter"/>
</dbReference>
<sequence length="488" mass="52843">MSSLSGVEPPPFQEASRCDVCKCSFNTFRRRVRVRQFFAAYDLLLPSPPLSTPSRDLYGFVQIVVAPRLPSVIVSWLLLAALVSPSSLRSRFSAPDVPFGRAGYQNAGYSSLEKPEKIQESQKGSSNFFPTGTGVGPSRETVSFGGSPYMPLFGLCGMKGAVDYSEENGATIDIGIYLFSSCSTIVDHVGGLCAMNTLPTNWHFLNMGFIRMSEYAMTALTTLLVNIEETKVNVISILNHESSRESDQYWIVARIMDHRILGKDDSPGTPNLVGATADDMSRLDIGDGVDAKSGTAMESPMLATPDCKCGMPLCICEAAFPDPVPEVKKVDIPAAQSNPRPRKATSMQRTTESVLRNAASSSSKPSTFFNVGPANRGSMDQAHAEYEVNGEGLREAIKNSDAKAVRRLLNQGVDPNYCDKQGLSLLHLAAVFNQTEIVFILMEQGASVECKNAQGETPLDCAPTMLQYKMRQKIEEKSSPGASVPSSG</sequence>
<protein>
    <submittedName>
        <fullName evidence="2">Uncharacterized protein</fullName>
    </submittedName>
</protein>
<keyword evidence="1" id="KW-0040">ANK repeat</keyword>
<evidence type="ECO:0000313" key="2">
    <source>
        <dbReference type="EMBL" id="MQM03264.1"/>
    </source>
</evidence>
<dbReference type="InterPro" id="IPR036770">
    <property type="entry name" value="Ankyrin_rpt-contain_sf"/>
</dbReference>
<dbReference type="AlphaFoldDB" id="A0A843WGM0"/>
<dbReference type="Gene3D" id="1.25.40.20">
    <property type="entry name" value="Ankyrin repeat-containing domain"/>
    <property type="match status" value="1"/>
</dbReference>
<dbReference type="PROSITE" id="PS50297">
    <property type="entry name" value="ANK_REP_REGION"/>
    <property type="match status" value="1"/>
</dbReference>
<comment type="caution">
    <text evidence="2">The sequence shown here is derived from an EMBL/GenBank/DDBJ whole genome shotgun (WGS) entry which is preliminary data.</text>
</comment>
<evidence type="ECO:0000313" key="3">
    <source>
        <dbReference type="Proteomes" id="UP000652761"/>
    </source>
</evidence>
<gene>
    <name evidence="2" type="ORF">Taro_036044</name>
</gene>
<dbReference type="Pfam" id="PF12796">
    <property type="entry name" value="Ank_2"/>
    <property type="match status" value="1"/>
</dbReference>
<dbReference type="GO" id="GO:0006623">
    <property type="term" value="P:protein targeting to vacuole"/>
    <property type="evidence" value="ECO:0007669"/>
    <property type="project" value="TreeGrafter"/>
</dbReference>
<name>A0A843WGM0_COLES</name>
<dbReference type="GO" id="GO:0043130">
    <property type="term" value="F:ubiquitin binding"/>
    <property type="evidence" value="ECO:0007669"/>
    <property type="project" value="TreeGrafter"/>
</dbReference>
<dbReference type="InterPro" id="IPR002110">
    <property type="entry name" value="Ankyrin_rpt"/>
</dbReference>
<proteinExistence type="predicted"/>
<organism evidence="2 3">
    <name type="scientific">Colocasia esculenta</name>
    <name type="common">Wild taro</name>
    <name type="synonym">Arum esculentum</name>
    <dbReference type="NCBI Taxonomy" id="4460"/>
    <lineage>
        <taxon>Eukaryota</taxon>
        <taxon>Viridiplantae</taxon>
        <taxon>Streptophyta</taxon>
        <taxon>Embryophyta</taxon>
        <taxon>Tracheophyta</taxon>
        <taxon>Spermatophyta</taxon>
        <taxon>Magnoliopsida</taxon>
        <taxon>Liliopsida</taxon>
        <taxon>Araceae</taxon>
        <taxon>Aroideae</taxon>
        <taxon>Colocasieae</taxon>
        <taxon>Colocasia</taxon>
    </lineage>
</organism>
<dbReference type="EMBL" id="NMUH01003002">
    <property type="protein sequence ID" value="MQM03264.1"/>
    <property type="molecule type" value="Genomic_DNA"/>
</dbReference>
<evidence type="ECO:0000256" key="1">
    <source>
        <dbReference type="PROSITE-ProRule" id="PRU00023"/>
    </source>
</evidence>
<reference evidence="2" key="1">
    <citation type="submission" date="2017-07" db="EMBL/GenBank/DDBJ databases">
        <title>Taro Niue Genome Assembly and Annotation.</title>
        <authorList>
            <person name="Atibalentja N."/>
            <person name="Keating K."/>
            <person name="Fields C.J."/>
        </authorList>
    </citation>
    <scope>NUCLEOTIDE SEQUENCE</scope>
    <source>
        <strain evidence="2">Niue_2</strain>
        <tissue evidence="2">Leaf</tissue>
    </source>
</reference>
<dbReference type="SUPFAM" id="SSF48403">
    <property type="entry name" value="Ankyrin repeat"/>
    <property type="match status" value="1"/>
</dbReference>
<dbReference type="PANTHER" id="PTHR47794:SF1">
    <property type="entry name" value="VACUOLAR PROTEIN SORTING-ASSOCIATED PROTEIN 27"/>
    <property type="match status" value="1"/>
</dbReference>
<dbReference type="PANTHER" id="PTHR47794">
    <property type="entry name" value="VACUOLAR PROTEIN SORTING-ASSOCIATED PROTEIN 27"/>
    <property type="match status" value="1"/>
</dbReference>
<dbReference type="GO" id="GO:0032266">
    <property type="term" value="F:phosphatidylinositol-3-phosphate binding"/>
    <property type="evidence" value="ECO:0007669"/>
    <property type="project" value="TreeGrafter"/>
</dbReference>
<dbReference type="OrthoDB" id="194358at2759"/>
<dbReference type="PROSITE" id="PS50088">
    <property type="entry name" value="ANK_REPEAT"/>
    <property type="match status" value="1"/>
</dbReference>
<feature type="repeat" description="ANK" evidence="1">
    <location>
        <begin position="421"/>
        <end position="453"/>
    </location>
</feature>
<dbReference type="Proteomes" id="UP000652761">
    <property type="component" value="Unassembled WGS sequence"/>
</dbReference>
<dbReference type="GO" id="GO:0033565">
    <property type="term" value="C:ESCRT-0 complex"/>
    <property type="evidence" value="ECO:0007669"/>
    <property type="project" value="TreeGrafter"/>
</dbReference>
<dbReference type="SMART" id="SM00248">
    <property type="entry name" value="ANK"/>
    <property type="match status" value="2"/>
</dbReference>
<accession>A0A843WGM0</accession>
<keyword evidence="3" id="KW-1185">Reference proteome</keyword>